<comment type="caution">
    <text evidence="1">The sequence shown here is derived from an EMBL/GenBank/DDBJ whole genome shotgun (WGS) entry which is preliminary data.</text>
</comment>
<evidence type="ECO:0000313" key="1">
    <source>
        <dbReference type="EMBL" id="HIU54238.1"/>
    </source>
</evidence>
<name>A0A9D1M5F6_9BACT</name>
<dbReference type="AlphaFoldDB" id="A0A9D1M5F6"/>
<proteinExistence type="predicted"/>
<protein>
    <submittedName>
        <fullName evidence="1">Uncharacterized protein</fullName>
    </submittedName>
</protein>
<gene>
    <name evidence="1" type="ORF">IAB03_00340</name>
</gene>
<dbReference type="Proteomes" id="UP000824112">
    <property type="component" value="Unassembled WGS sequence"/>
</dbReference>
<reference evidence="1" key="1">
    <citation type="submission" date="2020-10" db="EMBL/GenBank/DDBJ databases">
        <authorList>
            <person name="Gilroy R."/>
        </authorList>
    </citation>
    <scope>NUCLEOTIDE SEQUENCE</scope>
    <source>
        <strain evidence="1">CHK158-818</strain>
    </source>
</reference>
<reference evidence="1" key="2">
    <citation type="journal article" date="2021" name="PeerJ">
        <title>Extensive microbial diversity within the chicken gut microbiome revealed by metagenomics and culture.</title>
        <authorList>
            <person name="Gilroy R."/>
            <person name="Ravi A."/>
            <person name="Getino M."/>
            <person name="Pursley I."/>
            <person name="Horton D.L."/>
            <person name="Alikhan N.F."/>
            <person name="Baker D."/>
            <person name="Gharbi K."/>
            <person name="Hall N."/>
            <person name="Watson M."/>
            <person name="Adriaenssens E.M."/>
            <person name="Foster-Nyarko E."/>
            <person name="Jarju S."/>
            <person name="Secka A."/>
            <person name="Antonio M."/>
            <person name="Oren A."/>
            <person name="Chaudhuri R.R."/>
            <person name="La Ragione R."/>
            <person name="Hildebrand F."/>
            <person name="Pallen M.J."/>
        </authorList>
    </citation>
    <scope>NUCLEOTIDE SEQUENCE</scope>
    <source>
        <strain evidence="1">CHK158-818</strain>
    </source>
</reference>
<accession>A0A9D1M5F6</accession>
<organism evidence="1 2">
    <name type="scientific">Candidatus Gallibacteroides avistercoris</name>
    <dbReference type="NCBI Taxonomy" id="2840833"/>
    <lineage>
        <taxon>Bacteria</taxon>
        <taxon>Pseudomonadati</taxon>
        <taxon>Bacteroidota</taxon>
        <taxon>Bacteroidia</taxon>
        <taxon>Bacteroidales</taxon>
        <taxon>Bacteroidaceae</taxon>
        <taxon>Bacteroidaceae incertae sedis</taxon>
        <taxon>Candidatus Gallibacteroides</taxon>
    </lineage>
</organism>
<sequence>MIVSENILCQAKQRRVDLIGDLAFERGISVRDPKEGVDNRCGTIYFGKPSDEPPLWILSQWASRYNLCGEELQKGRRGERFYENEGKRVSVFPGGRFRLEIRTKPEYGERVRQFYQSWPHLYVEQPVEPGIPLGRCQALRYTLSARLLYCKNYMGDAFDPNIHTCHVVSHVAVQNRNPESEYYLKSFLLSIPVYDYRYPFPPGEHFVDAGTKEVVTNLFVYGPAGDRLWNGPISSGNWQRAEADLLPYVKEAVGLAGWAGSSLDDWQITYFIMGWESEGTFDAALEFKNLRLQAVIEE</sequence>
<evidence type="ECO:0000313" key="2">
    <source>
        <dbReference type="Proteomes" id="UP000824112"/>
    </source>
</evidence>
<dbReference type="EMBL" id="DVNA01000006">
    <property type="protein sequence ID" value="HIU54238.1"/>
    <property type="molecule type" value="Genomic_DNA"/>
</dbReference>